<gene>
    <name evidence="2" type="ORF">IR213_08755</name>
</gene>
<dbReference type="InterPro" id="IPR032710">
    <property type="entry name" value="NTF2-like_dom_sf"/>
</dbReference>
<evidence type="ECO:0000313" key="3">
    <source>
        <dbReference type="Proteomes" id="UP000646211"/>
    </source>
</evidence>
<dbReference type="Gene3D" id="3.10.450.50">
    <property type="match status" value="1"/>
</dbReference>
<comment type="caution">
    <text evidence="2">The sequence shown here is derived from an EMBL/GenBank/DDBJ whole genome shotgun (WGS) entry which is preliminary data.</text>
</comment>
<reference evidence="2" key="1">
    <citation type="submission" date="2020-11" db="EMBL/GenBank/DDBJ databases">
        <title>Genome of Flavobacterium soyangense.</title>
        <authorList>
            <person name="Liu Q."/>
            <person name="Xin Y.-H."/>
        </authorList>
    </citation>
    <scope>NUCLEOTIDE SEQUENCE</scope>
    <source>
        <strain evidence="2">CGMCC 1.13493</strain>
    </source>
</reference>
<feature type="domain" description="DUF4440" evidence="1">
    <location>
        <begin position="7"/>
        <end position="113"/>
    </location>
</feature>
<dbReference type="SUPFAM" id="SSF54427">
    <property type="entry name" value="NTF2-like"/>
    <property type="match status" value="1"/>
</dbReference>
<proteinExistence type="predicted"/>
<dbReference type="Pfam" id="PF14534">
    <property type="entry name" value="DUF4440"/>
    <property type="match status" value="1"/>
</dbReference>
<dbReference type="Proteomes" id="UP000646211">
    <property type="component" value="Unassembled WGS sequence"/>
</dbReference>
<evidence type="ECO:0000259" key="1">
    <source>
        <dbReference type="Pfam" id="PF14534"/>
    </source>
</evidence>
<dbReference type="EMBL" id="JADHEC010000016">
    <property type="protein sequence ID" value="MBF2708677.1"/>
    <property type="molecule type" value="Genomic_DNA"/>
</dbReference>
<evidence type="ECO:0000313" key="2">
    <source>
        <dbReference type="EMBL" id="MBF2708677.1"/>
    </source>
</evidence>
<dbReference type="InterPro" id="IPR027843">
    <property type="entry name" value="DUF4440"/>
</dbReference>
<keyword evidence="3" id="KW-1185">Reference proteome</keyword>
<dbReference type="AlphaFoldDB" id="A0A930XW12"/>
<protein>
    <submittedName>
        <fullName evidence="2">Nuclear transport factor 2 family protein</fullName>
    </submittedName>
</protein>
<sequence>MTQDEQIIECEIRLLEAMKAGNIKVLDELLYDDLIFNIPTGHTITKSMDIENYQSGIMTVSEIVATDQIIKSINNISTVAVTLHLKAKYADQIVDGKFRYLRVWKLFDNSWKVVAGSGFQIQ</sequence>
<organism evidence="2 3">
    <name type="scientific">Flavobacterium soyangense</name>
    <dbReference type="NCBI Taxonomy" id="2023265"/>
    <lineage>
        <taxon>Bacteria</taxon>
        <taxon>Pseudomonadati</taxon>
        <taxon>Bacteroidota</taxon>
        <taxon>Flavobacteriia</taxon>
        <taxon>Flavobacteriales</taxon>
        <taxon>Flavobacteriaceae</taxon>
        <taxon>Flavobacterium</taxon>
    </lineage>
</organism>
<name>A0A930XW12_9FLAO</name>
<accession>A0A930XW12</accession>